<comment type="caution">
    <text evidence="1">The sequence shown here is derived from an EMBL/GenBank/DDBJ whole genome shotgun (WGS) entry which is preliminary data.</text>
</comment>
<gene>
    <name evidence="1" type="ORF">EVAR_101440_1</name>
</gene>
<organism evidence="1 2">
    <name type="scientific">Eumeta variegata</name>
    <name type="common">Bagworm moth</name>
    <name type="synonym">Eumeta japonica</name>
    <dbReference type="NCBI Taxonomy" id="151549"/>
    <lineage>
        <taxon>Eukaryota</taxon>
        <taxon>Metazoa</taxon>
        <taxon>Ecdysozoa</taxon>
        <taxon>Arthropoda</taxon>
        <taxon>Hexapoda</taxon>
        <taxon>Insecta</taxon>
        <taxon>Pterygota</taxon>
        <taxon>Neoptera</taxon>
        <taxon>Endopterygota</taxon>
        <taxon>Lepidoptera</taxon>
        <taxon>Glossata</taxon>
        <taxon>Ditrysia</taxon>
        <taxon>Tineoidea</taxon>
        <taxon>Psychidae</taxon>
        <taxon>Oiketicinae</taxon>
        <taxon>Eumeta</taxon>
    </lineage>
</organism>
<keyword evidence="2" id="KW-1185">Reference proteome</keyword>
<dbReference type="EMBL" id="BGZK01006026">
    <property type="protein sequence ID" value="GBP16405.1"/>
    <property type="molecule type" value="Genomic_DNA"/>
</dbReference>
<feature type="non-terminal residue" evidence="1">
    <location>
        <position position="28"/>
    </location>
</feature>
<protein>
    <submittedName>
        <fullName evidence="1">Uncharacterized protein</fullName>
    </submittedName>
</protein>
<evidence type="ECO:0000313" key="1">
    <source>
        <dbReference type="EMBL" id="GBP16405.1"/>
    </source>
</evidence>
<name>A0A4C1TQZ1_EUMVA</name>
<dbReference type="Proteomes" id="UP000299102">
    <property type="component" value="Unassembled WGS sequence"/>
</dbReference>
<sequence length="28" mass="3008">MLTCQLQATCLECQASGRLEGRGEPEAL</sequence>
<reference evidence="1 2" key="1">
    <citation type="journal article" date="2019" name="Commun. Biol.">
        <title>The bagworm genome reveals a unique fibroin gene that provides high tensile strength.</title>
        <authorList>
            <person name="Kono N."/>
            <person name="Nakamura H."/>
            <person name="Ohtoshi R."/>
            <person name="Tomita M."/>
            <person name="Numata K."/>
            <person name="Arakawa K."/>
        </authorList>
    </citation>
    <scope>NUCLEOTIDE SEQUENCE [LARGE SCALE GENOMIC DNA]</scope>
</reference>
<evidence type="ECO:0000313" key="2">
    <source>
        <dbReference type="Proteomes" id="UP000299102"/>
    </source>
</evidence>
<proteinExistence type="predicted"/>
<dbReference type="AlphaFoldDB" id="A0A4C1TQZ1"/>
<accession>A0A4C1TQZ1</accession>